<dbReference type="EMBL" id="FQZL01000004">
    <property type="protein sequence ID" value="SHI33446.1"/>
    <property type="molecule type" value="Genomic_DNA"/>
</dbReference>
<reference evidence="1 2" key="1">
    <citation type="submission" date="2016-11" db="EMBL/GenBank/DDBJ databases">
        <authorList>
            <person name="Jaros S."/>
            <person name="Januszkiewicz K."/>
            <person name="Wedrychowicz H."/>
        </authorList>
    </citation>
    <scope>NUCLEOTIDE SEQUENCE [LARGE SCALE GENOMIC DNA]</scope>
    <source>
        <strain evidence="1 2">DSM 17477</strain>
    </source>
</reference>
<protein>
    <recommendedName>
        <fullName evidence="3">Maleate isomerase</fullName>
    </recommendedName>
</protein>
<dbReference type="Proteomes" id="UP000184052">
    <property type="component" value="Unassembled WGS sequence"/>
</dbReference>
<dbReference type="AlphaFoldDB" id="A0A1M6AAJ5"/>
<evidence type="ECO:0000313" key="1">
    <source>
        <dbReference type="EMBL" id="SHI33446.1"/>
    </source>
</evidence>
<accession>A0A1M6AAJ5</accession>
<proteinExistence type="predicted"/>
<name>A0A1M6AAJ5_9FIRM</name>
<dbReference type="OrthoDB" id="1676875at2"/>
<sequence>MYQNRDMNINHMKTRYSGLCSGMGLGIMVLDMHYPGFPGDIRNPSSYPFPIQYEIIEGLDLNPLQYEDHMERFLPLMIAAAKKLEKLGCRAIAAEGSYFGNYQREIADAVNIPVFTSSLLQLPMIQQTISSTRKAVILTPLKERMTEEYLSNFGVQPGSNYVAESIHDHVKCTQFIKLWGAPGIEAEGTIEFETARDQMVARALKIKEDHPDMGALIFDCTGWTPYSRAIQQAIDVPVYSWGTLLDSINLAVNCREYYGNV</sequence>
<evidence type="ECO:0008006" key="3">
    <source>
        <dbReference type="Google" id="ProtNLM"/>
    </source>
</evidence>
<organism evidence="1 2">
    <name type="scientific">Dethiosulfatibacter aminovorans DSM 17477</name>
    <dbReference type="NCBI Taxonomy" id="1121476"/>
    <lineage>
        <taxon>Bacteria</taxon>
        <taxon>Bacillati</taxon>
        <taxon>Bacillota</taxon>
        <taxon>Tissierellia</taxon>
        <taxon>Dethiosulfatibacter</taxon>
    </lineage>
</organism>
<keyword evidence="2" id="KW-1185">Reference proteome</keyword>
<evidence type="ECO:0000313" key="2">
    <source>
        <dbReference type="Proteomes" id="UP000184052"/>
    </source>
</evidence>
<dbReference type="RefSeq" id="WP_073045382.1">
    <property type="nucleotide sequence ID" value="NZ_FQZL01000004.1"/>
</dbReference>
<gene>
    <name evidence="1" type="ORF">SAMN02745751_00048</name>
</gene>
<dbReference type="STRING" id="1121476.SAMN02745751_00048"/>